<feature type="region of interest" description="Disordered" evidence="1">
    <location>
        <begin position="63"/>
        <end position="91"/>
    </location>
</feature>
<accession>A0A1Y5I5E8</accession>
<organism evidence="2">
    <name type="scientific">Ostreococcus tauri</name>
    <name type="common">Marine green alga</name>
    <dbReference type="NCBI Taxonomy" id="70448"/>
    <lineage>
        <taxon>Eukaryota</taxon>
        <taxon>Viridiplantae</taxon>
        <taxon>Chlorophyta</taxon>
        <taxon>Mamiellophyceae</taxon>
        <taxon>Mamiellales</taxon>
        <taxon>Bathycoccaceae</taxon>
        <taxon>Ostreococcus</taxon>
    </lineage>
</organism>
<protein>
    <submittedName>
        <fullName evidence="2">Uncharacterized protein</fullName>
    </submittedName>
</protein>
<dbReference type="EMBL" id="KZ155826">
    <property type="protein sequence ID" value="OUS43927.1"/>
    <property type="molecule type" value="Genomic_DNA"/>
</dbReference>
<name>A0A1Y5I5E8_OSTTA</name>
<evidence type="ECO:0000256" key="1">
    <source>
        <dbReference type="SAM" id="MobiDB-lite"/>
    </source>
</evidence>
<reference evidence="2" key="1">
    <citation type="submission" date="2017-04" db="EMBL/GenBank/DDBJ databases">
        <title>Population genomics of picophytoplankton unveils novel chromosome hypervariability.</title>
        <authorList>
            <consortium name="DOE Joint Genome Institute"/>
            <person name="Blanc-Mathieu R."/>
            <person name="Krasovec M."/>
            <person name="Hebrard M."/>
            <person name="Yau S."/>
            <person name="Desgranges E."/>
            <person name="Martin J."/>
            <person name="Schackwitz W."/>
            <person name="Kuo A."/>
            <person name="Salin G."/>
            <person name="Donnadieu C."/>
            <person name="Desdevises Y."/>
            <person name="Sanchez-Ferandin S."/>
            <person name="Moreau H."/>
            <person name="Rivals E."/>
            <person name="Grigoriev I.V."/>
            <person name="Grimsley N."/>
            <person name="Eyre-Walker A."/>
            <person name="Piganeau G."/>
        </authorList>
    </citation>
    <scope>NUCLEOTIDE SEQUENCE [LARGE SCALE GENOMIC DNA]</scope>
    <source>
        <strain evidence="2">RCC 1115</strain>
    </source>
</reference>
<sequence>MVLPVRMRIHWGSGRFCFCFFPRIFLILKVLLDGCVDIRTIVARRLRALNRVARVAPGHHERLARTRDRASRAPTSARPWSPRTSAPSPRARVRVIERPCTALHRARVVDVVARTILSVAKRRRARCARAVEVERRAM</sequence>
<evidence type="ECO:0000313" key="2">
    <source>
        <dbReference type="EMBL" id="OUS43927.1"/>
    </source>
</evidence>
<gene>
    <name evidence="2" type="ORF">BE221DRAFT_118111</name>
</gene>
<dbReference type="Proteomes" id="UP000195557">
    <property type="component" value="Unassembled WGS sequence"/>
</dbReference>
<dbReference type="AlphaFoldDB" id="A0A1Y5I5E8"/>
<proteinExistence type="predicted"/>